<dbReference type="Gene3D" id="3.50.50.60">
    <property type="entry name" value="FAD/NAD(P)-binding domain"/>
    <property type="match status" value="1"/>
</dbReference>
<accession>A0ABT3JC56</accession>
<dbReference type="EC" id="5.5.1.19" evidence="2"/>
<dbReference type="InterPro" id="IPR008461">
    <property type="entry name" value="CrtY"/>
</dbReference>
<reference evidence="2 3" key="1">
    <citation type="submission" date="2022-10" db="EMBL/GenBank/DDBJ databases">
        <title>Sphingomonas sp.</title>
        <authorList>
            <person name="Jin C."/>
        </authorList>
    </citation>
    <scope>NUCLEOTIDE SEQUENCE [LARGE SCALE GENOMIC DNA]</scope>
    <source>
        <strain evidence="2 3">BN140010</strain>
    </source>
</reference>
<dbReference type="Proteomes" id="UP001526246">
    <property type="component" value="Unassembled WGS sequence"/>
</dbReference>
<gene>
    <name evidence="2" type="primary">crtY</name>
    <name evidence="2" type="ORF">OMW55_02360</name>
</gene>
<dbReference type="InterPro" id="IPR036188">
    <property type="entry name" value="FAD/NAD-bd_sf"/>
</dbReference>
<proteinExistence type="inferred from homology"/>
<comment type="similarity">
    <text evidence="1">Belongs to the lycopene cyclase family.</text>
</comment>
<evidence type="ECO:0000313" key="2">
    <source>
        <dbReference type="EMBL" id="MCW3796653.1"/>
    </source>
</evidence>
<dbReference type="InterPro" id="IPR010108">
    <property type="entry name" value="Lycopene_cyclase_b/e"/>
</dbReference>
<dbReference type="NCBIfam" id="TIGR01789">
    <property type="entry name" value="lycopene_cycl"/>
    <property type="match status" value="1"/>
</dbReference>
<comment type="caution">
    <text evidence="2">The sequence shown here is derived from an EMBL/GenBank/DDBJ whole genome shotgun (WGS) entry which is preliminary data.</text>
</comment>
<sequence length="380" mass="42792">MAAPDTDLIILGGGLSGGLCALALAQRRPELSVTIIEPGERLGGNHLWSFFDSDVARSDLPLVEPLISHRWDSYEVRFPTHGRKLAQAYRTIASERLDGAVRRALPAERIIRAAATDVGPREVVLEDGRTLNARAVLDARGGKAEGLRLGWQKFLGQLLRIPQGHGLTEPVVMDATVDQADGYRFVYLLPFSPTELFVEDTYYTDGAELDRDLLRDRIGDYAAERGWQVAERTREETGQLPVLTGGDFERFWPASDPVARAGARGGFFHPLTSYSLPDAVRFASWLADELPLDRLAQATRERARRHWRRSAYDRFLARMLFRAADPPHRYRVLQRFYRLPAPLIARFYAGKSTAFDRVRILAGRPPVSIWRAMRALKDSE</sequence>
<name>A0ABT3JC56_9SPHN</name>
<dbReference type="EMBL" id="JAPDOB010000001">
    <property type="protein sequence ID" value="MCW3796653.1"/>
    <property type="molecule type" value="Genomic_DNA"/>
</dbReference>
<dbReference type="RefSeq" id="WP_264880522.1">
    <property type="nucleotide sequence ID" value="NZ_JAPDOB010000001.1"/>
</dbReference>
<keyword evidence="3" id="KW-1185">Reference proteome</keyword>
<dbReference type="Pfam" id="PF05834">
    <property type="entry name" value="Lycopene_cycl"/>
    <property type="match status" value="1"/>
</dbReference>
<evidence type="ECO:0000256" key="1">
    <source>
        <dbReference type="ARBA" id="ARBA00006599"/>
    </source>
</evidence>
<evidence type="ECO:0000313" key="3">
    <source>
        <dbReference type="Proteomes" id="UP001526246"/>
    </source>
</evidence>
<dbReference type="GO" id="GO:0016853">
    <property type="term" value="F:isomerase activity"/>
    <property type="evidence" value="ECO:0007669"/>
    <property type="project" value="UniProtKB-KW"/>
</dbReference>
<protein>
    <submittedName>
        <fullName evidence="2">Lycopene beta-cyclase CrtY</fullName>
        <ecNumber evidence="2">5.5.1.19</ecNumber>
    </submittedName>
</protein>
<keyword evidence="2" id="KW-0413">Isomerase</keyword>
<organism evidence="2 3">
    <name type="scientific">Sphingomonas arvum</name>
    <dbReference type="NCBI Taxonomy" id="2992113"/>
    <lineage>
        <taxon>Bacteria</taxon>
        <taxon>Pseudomonadati</taxon>
        <taxon>Pseudomonadota</taxon>
        <taxon>Alphaproteobacteria</taxon>
        <taxon>Sphingomonadales</taxon>
        <taxon>Sphingomonadaceae</taxon>
        <taxon>Sphingomonas</taxon>
    </lineage>
</organism>
<dbReference type="NCBIfam" id="TIGR01790">
    <property type="entry name" value="carotene-cycl"/>
    <property type="match status" value="1"/>
</dbReference>
<dbReference type="SUPFAM" id="SSF51905">
    <property type="entry name" value="FAD/NAD(P)-binding domain"/>
    <property type="match status" value="1"/>
</dbReference>